<evidence type="ECO:0008006" key="3">
    <source>
        <dbReference type="Google" id="ProtNLM"/>
    </source>
</evidence>
<dbReference type="Gene3D" id="3.40.50.1820">
    <property type="entry name" value="alpha/beta hydrolase"/>
    <property type="match status" value="1"/>
</dbReference>
<dbReference type="InterPro" id="IPR029058">
    <property type="entry name" value="AB_hydrolase_fold"/>
</dbReference>
<reference evidence="1 2" key="1">
    <citation type="submission" date="2020-10" db="EMBL/GenBank/DDBJ databases">
        <title>Connecting structure to function with the recovery of over 1000 high-quality activated sludge metagenome-assembled genomes encoding full-length rRNA genes using long-read sequencing.</title>
        <authorList>
            <person name="Singleton C.M."/>
            <person name="Petriglieri F."/>
            <person name="Kristensen J.M."/>
            <person name="Kirkegaard R.H."/>
            <person name="Michaelsen T.Y."/>
            <person name="Andersen M.H."/>
            <person name="Karst S.M."/>
            <person name="Dueholm M.S."/>
            <person name="Nielsen P.H."/>
            <person name="Albertsen M."/>
        </authorList>
    </citation>
    <scope>NUCLEOTIDE SEQUENCE [LARGE SCALE GENOMIC DNA]</scope>
    <source>
        <strain evidence="1">Fred_18-Q3-R57-64_BAT3C.720</strain>
    </source>
</reference>
<dbReference type="SUPFAM" id="SSF53474">
    <property type="entry name" value="alpha/beta-Hydrolases"/>
    <property type="match status" value="1"/>
</dbReference>
<dbReference type="Proteomes" id="UP000706151">
    <property type="component" value="Unassembled WGS sequence"/>
</dbReference>
<evidence type="ECO:0000313" key="2">
    <source>
        <dbReference type="Proteomes" id="UP000706151"/>
    </source>
</evidence>
<dbReference type="EMBL" id="JADJOT010000011">
    <property type="protein sequence ID" value="MBK7955630.1"/>
    <property type="molecule type" value="Genomic_DNA"/>
</dbReference>
<evidence type="ECO:0000313" key="1">
    <source>
        <dbReference type="EMBL" id="MBK7955630.1"/>
    </source>
</evidence>
<protein>
    <recommendedName>
        <fullName evidence="3">Poly(3-hydroxybutyrate) depolymerase</fullName>
    </recommendedName>
</protein>
<dbReference type="AlphaFoldDB" id="A0A935W8B0"/>
<organism evidence="1 2">
    <name type="scientific">Candidatus Accumulibacter affinis</name>
    <dbReference type="NCBI Taxonomy" id="2954384"/>
    <lineage>
        <taxon>Bacteria</taxon>
        <taxon>Pseudomonadati</taxon>
        <taxon>Pseudomonadota</taxon>
        <taxon>Betaproteobacteria</taxon>
        <taxon>Candidatus Accumulibacter</taxon>
    </lineage>
</organism>
<proteinExistence type="predicted"/>
<accession>A0A935W8B0</accession>
<gene>
    <name evidence="1" type="ORF">IPK02_17670</name>
</gene>
<comment type="caution">
    <text evidence="1">The sequence shown here is derived from an EMBL/GenBank/DDBJ whole genome shotgun (WGS) entry which is preliminary data.</text>
</comment>
<name>A0A935W8B0_9PROT</name>
<sequence>MSRSGGGRCQQGSGLSPASKQATCAALKDVDLAGAILKRIYGEEALKAGRVPVAENDVQAFDQRQVFSKFSAKPFTALQDASMAREAYIFVPKACKEGRQCKLHVAFHGCLQGGATDQRVGHTGNLFAKFAGYNEWAQANNVIVLYPQIQARATVPLNPQGCWDWWGQDYTHEGYHTISGKQVKAVAQMINMLAGGQALLKVPAE</sequence>